<name>A0A7W5Y5X7_9ACTN</name>
<proteinExistence type="predicted"/>
<evidence type="ECO:0000313" key="2">
    <source>
        <dbReference type="Proteomes" id="UP000579945"/>
    </source>
</evidence>
<keyword evidence="2" id="KW-1185">Reference proteome</keyword>
<sequence length="38" mass="4442">MEPDQYVRVRGARVHNLRGVDVVMPRDALVAFRRYLEG</sequence>
<protein>
    <submittedName>
        <fullName evidence="1">Excinuclease UvrABC ATPase subunit</fullName>
    </submittedName>
</protein>
<gene>
    <name evidence="1" type="ORF">FHR33_001716</name>
</gene>
<dbReference type="Proteomes" id="UP000579945">
    <property type="component" value="Unassembled WGS sequence"/>
</dbReference>
<evidence type="ECO:0000313" key="1">
    <source>
        <dbReference type="EMBL" id="MBB3725856.1"/>
    </source>
</evidence>
<reference evidence="1 2" key="1">
    <citation type="submission" date="2020-08" db="EMBL/GenBank/DDBJ databases">
        <title>Sequencing the genomes of 1000 actinobacteria strains.</title>
        <authorList>
            <person name="Klenk H.-P."/>
        </authorList>
    </citation>
    <scope>NUCLEOTIDE SEQUENCE [LARGE SCALE GENOMIC DNA]</scope>
    <source>
        <strain evidence="1 2">DSM 44320</strain>
    </source>
</reference>
<dbReference type="EMBL" id="JACIBV010000001">
    <property type="protein sequence ID" value="MBB3725856.1"/>
    <property type="molecule type" value="Genomic_DNA"/>
</dbReference>
<dbReference type="AlphaFoldDB" id="A0A7W5Y5X7"/>
<organism evidence="1 2">
    <name type="scientific">Nonomuraea dietziae</name>
    <dbReference type="NCBI Taxonomy" id="65515"/>
    <lineage>
        <taxon>Bacteria</taxon>
        <taxon>Bacillati</taxon>
        <taxon>Actinomycetota</taxon>
        <taxon>Actinomycetes</taxon>
        <taxon>Streptosporangiales</taxon>
        <taxon>Streptosporangiaceae</taxon>
        <taxon>Nonomuraea</taxon>
    </lineage>
</organism>
<accession>A0A7W5Y5X7</accession>
<comment type="caution">
    <text evidence="1">The sequence shown here is derived from an EMBL/GenBank/DDBJ whole genome shotgun (WGS) entry which is preliminary data.</text>
</comment>